<protein>
    <recommendedName>
        <fullName evidence="2">Glycosyltransferase subfamily 4-like N-terminal domain-containing protein</fullName>
    </recommendedName>
</protein>
<proteinExistence type="predicted"/>
<evidence type="ECO:0008006" key="2">
    <source>
        <dbReference type="Google" id="ProtNLM"/>
    </source>
</evidence>
<evidence type="ECO:0000313" key="1">
    <source>
        <dbReference type="EMBL" id="KKN71323.1"/>
    </source>
</evidence>
<name>A0A0F9VZW2_9ZZZZ</name>
<dbReference type="AlphaFoldDB" id="A0A0F9VZW2"/>
<dbReference type="EMBL" id="LAZR01000386">
    <property type="protein sequence ID" value="KKN71323.1"/>
    <property type="molecule type" value="Genomic_DNA"/>
</dbReference>
<dbReference type="SUPFAM" id="SSF53756">
    <property type="entry name" value="UDP-Glycosyltransferase/glycogen phosphorylase"/>
    <property type="match status" value="2"/>
</dbReference>
<sequence>MPGYAPALIVDWLREQGHNVEVVYNPSKSTRGQREKFFPIYSHWLNTKHLIRTTKLLARKLPELEFDLAIAPDTALALGIVALKRKRLVKKTVYWRLDYYPKKYPGPANWIYQAAEALALVWSDEIWSISSLLDKKVRKSLKRHLKKTIHVPYLLPKIPNLWPTDLRKDTVVWLGTDLDGGESRYLAQTAVARAAVIGKDYRRGVGLTVADYSNPNYVQTEEQLQKTLDTAKIGLAIYKPEKGSCKYYSDPGRIKHYLAHGLPVIVTKVAPIWRQIDLKGAGIVVEWDPDSIAEAINIILTNWGWYSKNARELGETFLVSDKWIKL</sequence>
<organism evidence="1">
    <name type="scientific">marine sediment metagenome</name>
    <dbReference type="NCBI Taxonomy" id="412755"/>
    <lineage>
        <taxon>unclassified sequences</taxon>
        <taxon>metagenomes</taxon>
        <taxon>ecological metagenomes</taxon>
    </lineage>
</organism>
<accession>A0A0F9VZW2</accession>
<reference evidence="1" key="1">
    <citation type="journal article" date="2015" name="Nature">
        <title>Complex archaea that bridge the gap between prokaryotes and eukaryotes.</title>
        <authorList>
            <person name="Spang A."/>
            <person name="Saw J.H."/>
            <person name="Jorgensen S.L."/>
            <person name="Zaremba-Niedzwiedzka K."/>
            <person name="Martijn J."/>
            <person name="Lind A.E."/>
            <person name="van Eijk R."/>
            <person name="Schleper C."/>
            <person name="Guy L."/>
            <person name="Ettema T.J."/>
        </authorList>
    </citation>
    <scope>NUCLEOTIDE SEQUENCE</scope>
</reference>
<gene>
    <name evidence="1" type="ORF">LCGC14_0422330</name>
</gene>
<comment type="caution">
    <text evidence="1">The sequence shown here is derived from an EMBL/GenBank/DDBJ whole genome shotgun (WGS) entry which is preliminary data.</text>
</comment>
<dbReference type="Gene3D" id="3.40.50.2000">
    <property type="entry name" value="Glycogen Phosphorylase B"/>
    <property type="match status" value="2"/>
</dbReference>